<name>A0A804RDA9_MAIZE</name>
<accession>A0A804RDA9</accession>
<reference evidence="2" key="1">
    <citation type="journal article" date="2009" name="Science">
        <title>The B73 maize genome: complexity, diversity, and dynamics.</title>
        <authorList>
            <person name="Schnable P.S."/>
            <person name="Ware D."/>
            <person name="Fulton R.S."/>
            <person name="Stein J.C."/>
            <person name="Wei F."/>
            <person name="Pasternak S."/>
            <person name="Liang C."/>
            <person name="Zhang J."/>
            <person name="Fulton L."/>
            <person name="Graves T.A."/>
            <person name="Minx P."/>
            <person name="Reily A.D."/>
            <person name="Courtney L."/>
            <person name="Kruchowski S.S."/>
            <person name="Tomlinson C."/>
            <person name="Strong C."/>
            <person name="Delehaunty K."/>
            <person name="Fronick C."/>
            <person name="Courtney B."/>
            <person name="Rock S.M."/>
            <person name="Belter E."/>
            <person name="Du F."/>
            <person name="Kim K."/>
            <person name="Abbott R.M."/>
            <person name="Cotton M."/>
            <person name="Levy A."/>
            <person name="Marchetto P."/>
            <person name="Ochoa K."/>
            <person name="Jackson S.M."/>
            <person name="Gillam B."/>
            <person name="Chen W."/>
            <person name="Yan L."/>
            <person name="Higginbotham J."/>
            <person name="Cardenas M."/>
            <person name="Waligorski J."/>
            <person name="Applebaum E."/>
            <person name="Phelps L."/>
            <person name="Falcone J."/>
            <person name="Kanchi K."/>
            <person name="Thane T."/>
            <person name="Scimone A."/>
            <person name="Thane N."/>
            <person name="Henke J."/>
            <person name="Wang T."/>
            <person name="Ruppert J."/>
            <person name="Shah N."/>
            <person name="Rotter K."/>
            <person name="Hodges J."/>
            <person name="Ingenthron E."/>
            <person name="Cordes M."/>
            <person name="Kohlberg S."/>
            <person name="Sgro J."/>
            <person name="Delgado B."/>
            <person name="Mead K."/>
            <person name="Chinwalla A."/>
            <person name="Leonard S."/>
            <person name="Crouse K."/>
            <person name="Collura K."/>
            <person name="Kudrna D."/>
            <person name="Currie J."/>
            <person name="He R."/>
            <person name="Angelova A."/>
            <person name="Rajasekar S."/>
            <person name="Mueller T."/>
            <person name="Lomeli R."/>
            <person name="Scara G."/>
            <person name="Ko A."/>
            <person name="Delaney K."/>
            <person name="Wissotski M."/>
            <person name="Lopez G."/>
            <person name="Campos D."/>
            <person name="Braidotti M."/>
            <person name="Ashley E."/>
            <person name="Golser W."/>
            <person name="Kim H."/>
            <person name="Lee S."/>
            <person name="Lin J."/>
            <person name="Dujmic Z."/>
            <person name="Kim W."/>
            <person name="Talag J."/>
            <person name="Zuccolo A."/>
            <person name="Fan C."/>
            <person name="Sebastian A."/>
            <person name="Kramer M."/>
            <person name="Spiegel L."/>
            <person name="Nascimento L."/>
            <person name="Zutavern T."/>
            <person name="Miller B."/>
            <person name="Ambroise C."/>
            <person name="Muller S."/>
            <person name="Spooner W."/>
            <person name="Narechania A."/>
            <person name="Ren L."/>
            <person name="Wei S."/>
            <person name="Kumari S."/>
            <person name="Faga B."/>
            <person name="Levy M.J."/>
            <person name="McMahan L."/>
            <person name="Van Buren P."/>
            <person name="Vaughn M.W."/>
            <person name="Ying K."/>
            <person name="Yeh C.-T."/>
            <person name="Emrich S.J."/>
            <person name="Jia Y."/>
            <person name="Kalyanaraman A."/>
            <person name="Hsia A.-P."/>
            <person name="Barbazuk W.B."/>
            <person name="Baucom R.S."/>
            <person name="Brutnell T.P."/>
            <person name="Carpita N.C."/>
            <person name="Chaparro C."/>
            <person name="Chia J.-M."/>
            <person name="Deragon J.-M."/>
            <person name="Estill J.C."/>
            <person name="Fu Y."/>
            <person name="Jeddeloh J.A."/>
            <person name="Han Y."/>
            <person name="Lee H."/>
            <person name="Li P."/>
            <person name="Lisch D.R."/>
            <person name="Liu S."/>
            <person name="Liu Z."/>
            <person name="Nagel D.H."/>
            <person name="McCann M.C."/>
            <person name="SanMiguel P."/>
            <person name="Myers A.M."/>
            <person name="Nettleton D."/>
            <person name="Nguyen J."/>
            <person name="Penning B.W."/>
            <person name="Ponnala L."/>
            <person name="Schneider K.L."/>
            <person name="Schwartz D.C."/>
            <person name="Sharma A."/>
            <person name="Soderlund C."/>
            <person name="Springer N.M."/>
            <person name="Sun Q."/>
            <person name="Wang H."/>
            <person name="Waterman M."/>
            <person name="Westerman R."/>
            <person name="Wolfgruber T.K."/>
            <person name="Yang L."/>
            <person name="Yu Y."/>
            <person name="Zhang L."/>
            <person name="Zhou S."/>
            <person name="Zhu Q."/>
            <person name="Bennetzen J.L."/>
            <person name="Dawe R.K."/>
            <person name="Jiang J."/>
            <person name="Jiang N."/>
            <person name="Presting G.G."/>
            <person name="Wessler S.R."/>
            <person name="Aluru S."/>
            <person name="Martienssen R.A."/>
            <person name="Clifton S.W."/>
            <person name="McCombie W.R."/>
            <person name="Wing R.A."/>
            <person name="Wilson R.K."/>
        </authorList>
    </citation>
    <scope>NUCLEOTIDE SEQUENCE [LARGE SCALE GENOMIC DNA]</scope>
    <source>
        <strain evidence="2">cv. B73</strain>
    </source>
</reference>
<proteinExistence type="predicted"/>
<dbReference type="AlphaFoldDB" id="A0A804RDA9"/>
<evidence type="ECO:0000313" key="1">
    <source>
        <dbReference type="EnsemblPlants" id="Zm00001eb403890_P001"/>
    </source>
</evidence>
<dbReference type="Proteomes" id="UP000007305">
    <property type="component" value="Chromosome 9"/>
</dbReference>
<evidence type="ECO:0000313" key="2">
    <source>
        <dbReference type="Proteomes" id="UP000007305"/>
    </source>
</evidence>
<dbReference type="InParanoid" id="A0A804RDA9"/>
<dbReference type="EnsemblPlants" id="Zm00001eb403890_T001">
    <property type="protein sequence ID" value="Zm00001eb403890_P001"/>
    <property type="gene ID" value="Zm00001eb403890"/>
</dbReference>
<reference evidence="1" key="2">
    <citation type="submission" date="2019-07" db="EMBL/GenBank/DDBJ databases">
        <authorList>
            <person name="Seetharam A."/>
            <person name="Woodhouse M."/>
            <person name="Cannon E."/>
        </authorList>
    </citation>
    <scope>NUCLEOTIDE SEQUENCE [LARGE SCALE GENOMIC DNA]</scope>
    <source>
        <strain evidence="1">cv. B73</strain>
    </source>
</reference>
<sequence length="111" mass="13223">MKQKLLLEINIRWQQRDFAPTLVVSSLWQKQKQNSTQRTKLCFLSISNVSMTELFRFLPLHLLLRNICSKRLHIQIKNIKARANLEVDSLLPFAYVIRKTTKVEFNLRKKI</sequence>
<organism evidence="1 2">
    <name type="scientific">Zea mays</name>
    <name type="common">Maize</name>
    <dbReference type="NCBI Taxonomy" id="4577"/>
    <lineage>
        <taxon>Eukaryota</taxon>
        <taxon>Viridiplantae</taxon>
        <taxon>Streptophyta</taxon>
        <taxon>Embryophyta</taxon>
        <taxon>Tracheophyta</taxon>
        <taxon>Spermatophyta</taxon>
        <taxon>Magnoliopsida</taxon>
        <taxon>Liliopsida</taxon>
        <taxon>Poales</taxon>
        <taxon>Poaceae</taxon>
        <taxon>PACMAD clade</taxon>
        <taxon>Panicoideae</taxon>
        <taxon>Andropogonodae</taxon>
        <taxon>Andropogoneae</taxon>
        <taxon>Tripsacinae</taxon>
        <taxon>Zea</taxon>
    </lineage>
</organism>
<keyword evidence="2" id="KW-1185">Reference proteome</keyword>
<reference evidence="1" key="3">
    <citation type="submission" date="2021-05" db="UniProtKB">
        <authorList>
            <consortium name="EnsemblPlants"/>
        </authorList>
    </citation>
    <scope>IDENTIFICATION</scope>
    <source>
        <strain evidence="1">cv. B73</strain>
    </source>
</reference>
<dbReference type="Gramene" id="Zm00001eb403890_T001">
    <property type="protein sequence ID" value="Zm00001eb403890_P001"/>
    <property type="gene ID" value="Zm00001eb403890"/>
</dbReference>
<protein>
    <submittedName>
        <fullName evidence="1">Uncharacterized protein</fullName>
    </submittedName>
</protein>